<proteinExistence type="predicted"/>
<dbReference type="EMBL" id="JWZX01002729">
    <property type="protein sequence ID" value="KOO27339.1"/>
    <property type="molecule type" value="Genomic_DNA"/>
</dbReference>
<keyword evidence="2" id="KW-1133">Transmembrane helix</keyword>
<dbReference type="AlphaFoldDB" id="A0A0M0JL79"/>
<evidence type="ECO:0000313" key="3">
    <source>
        <dbReference type="EMBL" id="KOO27339.1"/>
    </source>
</evidence>
<organism evidence="3 4">
    <name type="scientific">Chrysochromulina tobinii</name>
    <dbReference type="NCBI Taxonomy" id="1460289"/>
    <lineage>
        <taxon>Eukaryota</taxon>
        <taxon>Haptista</taxon>
        <taxon>Haptophyta</taxon>
        <taxon>Prymnesiophyceae</taxon>
        <taxon>Prymnesiales</taxon>
        <taxon>Chrysochromulinaceae</taxon>
        <taxon>Chrysochromulina</taxon>
    </lineage>
</organism>
<gene>
    <name evidence="3" type="ORF">Ctob_008854</name>
</gene>
<keyword evidence="4" id="KW-1185">Reference proteome</keyword>
<comment type="caution">
    <text evidence="3">The sequence shown here is derived from an EMBL/GenBank/DDBJ whole genome shotgun (WGS) entry which is preliminary data.</text>
</comment>
<sequence length="269" mass="28359">MAGVPKFNHDIEKPTAVRTTNPIFTPRSTISQTKQAHATDSGFRRGAISILAILGGGAAAAVSFGELQDYYAGEAGKHFVGGTCRVTAVAHSDVMTFAHSETGGHYSSSSSSKAVVCIDKYTYSFEWLGTGGAPELRGAALTTSESLRRTTIGTCTLPGAVPEPATLDASPDPVRCWAAKAGSEEVIARYYPKCDTVPACVKLLGSPKADFEARTKEPFELLLYLLLSFVAFLGGTISACSAMASAPPETFAPPLSARARERLNSKDLM</sequence>
<feature type="region of interest" description="Disordered" evidence="1">
    <location>
        <begin position="1"/>
        <end position="22"/>
    </location>
</feature>
<protein>
    <submittedName>
        <fullName evidence="3">Uncharacterized protein</fullName>
    </submittedName>
</protein>
<evidence type="ECO:0000256" key="2">
    <source>
        <dbReference type="SAM" id="Phobius"/>
    </source>
</evidence>
<keyword evidence="2" id="KW-0472">Membrane</keyword>
<reference evidence="4" key="1">
    <citation type="journal article" date="2015" name="PLoS Genet.">
        <title>Genome Sequence and Transcriptome Analyses of Chrysochromulina tobin: Metabolic Tools for Enhanced Algal Fitness in the Prominent Order Prymnesiales (Haptophyceae).</title>
        <authorList>
            <person name="Hovde B.T."/>
            <person name="Deodato C.R."/>
            <person name="Hunsperger H.M."/>
            <person name="Ryken S.A."/>
            <person name="Yost W."/>
            <person name="Jha R.K."/>
            <person name="Patterson J."/>
            <person name="Monnat R.J. Jr."/>
            <person name="Barlow S.B."/>
            <person name="Starkenburg S.R."/>
            <person name="Cattolico R.A."/>
        </authorList>
    </citation>
    <scope>NUCLEOTIDE SEQUENCE</scope>
    <source>
        <strain evidence="4">CCMP291</strain>
    </source>
</reference>
<accession>A0A0M0JL79</accession>
<feature type="transmembrane region" description="Helical" evidence="2">
    <location>
        <begin position="221"/>
        <end position="244"/>
    </location>
</feature>
<dbReference type="Proteomes" id="UP000037460">
    <property type="component" value="Unassembled WGS sequence"/>
</dbReference>
<keyword evidence="2" id="KW-0812">Transmembrane</keyword>
<evidence type="ECO:0000256" key="1">
    <source>
        <dbReference type="SAM" id="MobiDB-lite"/>
    </source>
</evidence>
<evidence type="ECO:0000313" key="4">
    <source>
        <dbReference type="Proteomes" id="UP000037460"/>
    </source>
</evidence>
<name>A0A0M0JL79_9EUKA</name>